<gene>
    <name evidence="1" type="ORF">DQ384_21495</name>
</gene>
<comment type="caution">
    <text evidence="1">The sequence shown here is derived from an EMBL/GenBank/DDBJ whole genome shotgun (WGS) entry which is preliminary data.</text>
</comment>
<dbReference type="EMBL" id="QOIL01000012">
    <property type="protein sequence ID" value="RCG28943.1"/>
    <property type="molecule type" value="Genomic_DNA"/>
</dbReference>
<name>A0A367FEY2_9ACTN</name>
<sequence length="87" mass="9644">MATVEDDDYVSVGEALSGLTVSPLPEGWTALGAIILVKCFDDEGRSSWAFRRTDGLNDEELLGALMVRTDLLRRELFEAYTDDEEEG</sequence>
<dbReference type="AlphaFoldDB" id="A0A367FEY2"/>
<reference evidence="1 2" key="1">
    <citation type="submission" date="2018-06" db="EMBL/GenBank/DDBJ databases">
        <title>Sphaerisporangium craniellae sp. nov., isolated from a marine sponge in the South China Sea.</title>
        <authorList>
            <person name="Li L."/>
        </authorList>
    </citation>
    <scope>NUCLEOTIDE SEQUENCE [LARGE SCALE GENOMIC DNA]</scope>
    <source>
        <strain evidence="1 2">CCTCC AA 208026</strain>
    </source>
</reference>
<accession>A0A367FEY2</accession>
<keyword evidence="2" id="KW-1185">Reference proteome</keyword>
<evidence type="ECO:0000313" key="2">
    <source>
        <dbReference type="Proteomes" id="UP000253094"/>
    </source>
</evidence>
<protein>
    <submittedName>
        <fullName evidence="1">Uncharacterized protein</fullName>
    </submittedName>
</protein>
<evidence type="ECO:0000313" key="1">
    <source>
        <dbReference type="EMBL" id="RCG28943.1"/>
    </source>
</evidence>
<proteinExistence type="predicted"/>
<dbReference type="Proteomes" id="UP000253094">
    <property type="component" value="Unassembled WGS sequence"/>
</dbReference>
<organism evidence="1 2">
    <name type="scientific">Sphaerisporangium album</name>
    <dbReference type="NCBI Taxonomy" id="509200"/>
    <lineage>
        <taxon>Bacteria</taxon>
        <taxon>Bacillati</taxon>
        <taxon>Actinomycetota</taxon>
        <taxon>Actinomycetes</taxon>
        <taxon>Streptosporangiales</taxon>
        <taxon>Streptosporangiaceae</taxon>
        <taxon>Sphaerisporangium</taxon>
    </lineage>
</organism>